<feature type="repeat" description="Lumazine-binding" evidence="10">
    <location>
        <begin position="1"/>
        <end position="97"/>
    </location>
</feature>
<dbReference type="NCBIfam" id="TIGR00187">
    <property type="entry name" value="ribE"/>
    <property type="match status" value="1"/>
</dbReference>
<dbReference type="PROSITE" id="PS51177">
    <property type="entry name" value="LUMAZINE_BIND"/>
    <property type="match status" value="2"/>
</dbReference>
<evidence type="ECO:0000256" key="10">
    <source>
        <dbReference type="PROSITE-ProRule" id="PRU00524"/>
    </source>
</evidence>
<reference evidence="13" key="1">
    <citation type="journal article" date="2019" name="Int. J. Syst. Evol. Microbiol.">
        <title>The Global Catalogue of Microorganisms (GCM) 10K type strain sequencing project: providing services to taxonomists for standard genome sequencing and annotation.</title>
        <authorList>
            <consortium name="The Broad Institute Genomics Platform"/>
            <consortium name="The Broad Institute Genome Sequencing Center for Infectious Disease"/>
            <person name="Wu L."/>
            <person name="Ma J."/>
        </authorList>
    </citation>
    <scope>NUCLEOTIDE SEQUENCE [LARGE SCALE GENOMIC DNA]</scope>
    <source>
        <strain evidence="13">CECT 8570</strain>
    </source>
</reference>
<sequence>MFTGIIEAVGEIATAQAKGGDLRLRVKTRGLNLGDVHLGDSIATNGVCLTVVALPGDGYWADVSVETLDNTTLASWASGMPVNLEKALTPTTRLGGHLVSGHVDGVGEVLSRHGDGRSERFRIRAPKHLAKYISHKGSITVDGTSLTVNAVDGAEFELNIVPHTLEKTVMGTYKAGTQVNLEVDLLARYLERLLLGDKAAEPAKKSGSLSMAFLTENGFNRGQ</sequence>
<evidence type="ECO:0000256" key="4">
    <source>
        <dbReference type="ARBA" id="ARBA00012827"/>
    </source>
</evidence>
<keyword evidence="13" id="KW-1185">Reference proteome</keyword>
<evidence type="ECO:0000256" key="9">
    <source>
        <dbReference type="NCBIfam" id="TIGR00187"/>
    </source>
</evidence>
<gene>
    <name evidence="12" type="ORF">ACFOX3_04565</name>
</gene>
<evidence type="ECO:0000259" key="11">
    <source>
        <dbReference type="PROSITE" id="PS51177"/>
    </source>
</evidence>
<evidence type="ECO:0000256" key="3">
    <source>
        <dbReference type="ARBA" id="ARBA00004887"/>
    </source>
</evidence>
<dbReference type="Proteomes" id="UP001595840">
    <property type="component" value="Unassembled WGS sequence"/>
</dbReference>
<keyword evidence="6" id="KW-0686">Riboflavin biosynthesis</keyword>
<evidence type="ECO:0000256" key="1">
    <source>
        <dbReference type="ARBA" id="ARBA00000968"/>
    </source>
</evidence>
<comment type="catalytic activity">
    <reaction evidence="1">
        <text>2 6,7-dimethyl-8-(1-D-ribityl)lumazine + H(+) = 5-amino-6-(D-ribitylamino)uracil + riboflavin</text>
        <dbReference type="Rhea" id="RHEA:20772"/>
        <dbReference type="ChEBI" id="CHEBI:15378"/>
        <dbReference type="ChEBI" id="CHEBI:15934"/>
        <dbReference type="ChEBI" id="CHEBI:57986"/>
        <dbReference type="ChEBI" id="CHEBI:58201"/>
        <dbReference type="EC" id="2.5.1.9"/>
    </reaction>
</comment>
<name>A0ABV8V318_9GAMM</name>
<dbReference type="PANTHER" id="PTHR21098">
    <property type="entry name" value="RIBOFLAVIN SYNTHASE ALPHA CHAIN"/>
    <property type="match status" value="1"/>
</dbReference>
<dbReference type="GO" id="GO:0004746">
    <property type="term" value="F:riboflavin synthase activity"/>
    <property type="evidence" value="ECO:0007669"/>
    <property type="project" value="UniProtKB-EC"/>
</dbReference>
<dbReference type="InterPro" id="IPR026017">
    <property type="entry name" value="Lumazine-bd_dom"/>
</dbReference>
<protein>
    <recommendedName>
        <fullName evidence="5 9">Riboflavin synthase</fullName>
        <ecNumber evidence="4 9">2.5.1.9</ecNumber>
    </recommendedName>
</protein>
<dbReference type="EMBL" id="JBHSCX010000003">
    <property type="protein sequence ID" value="MFC4361563.1"/>
    <property type="molecule type" value="Genomic_DNA"/>
</dbReference>
<evidence type="ECO:0000256" key="8">
    <source>
        <dbReference type="ARBA" id="ARBA00022737"/>
    </source>
</evidence>
<comment type="pathway">
    <text evidence="3">Cofactor biosynthesis; riboflavin biosynthesis; riboflavin from 2-hydroxy-3-oxobutyl phosphate and 5-amino-6-(D-ribitylamino)uracil: step 2/2.</text>
</comment>
<proteinExistence type="predicted"/>
<feature type="repeat" description="Lumazine-binding" evidence="10">
    <location>
        <begin position="98"/>
        <end position="194"/>
    </location>
</feature>
<dbReference type="PIRSF" id="PIRSF000498">
    <property type="entry name" value="Riboflavin_syn_A"/>
    <property type="match status" value="1"/>
</dbReference>
<evidence type="ECO:0000256" key="2">
    <source>
        <dbReference type="ARBA" id="ARBA00002803"/>
    </source>
</evidence>
<dbReference type="RefSeq" id="WP_290259504.1">
    <property type="nucleotide sequence ID" value="NZ_JAUFQG010000004.1"/>
</dbReference>
<dbReference type="InterPro" id="IPR017938">
    <property type="entry name" value="Riboflavin_synthase-like_b-brl"/>
</dbReference>
<dbReference type="CDD" id="cd00402">
    <property type="entry name" value="Riboflavin_synthase_like"/>
    <property type="match status" value="1"/>
</dbReference>
<organism evidence="12 13">
    <name type="scientific">Simiduia curdlanivorans</name>
    <dbReference type="NCBI Taxonomy" id="1492769"/>
    <lineage>
        <taxon>Bacteria</taxon>
        <taxon>Pseudomonadati</taxon>
        <taxon>Pseudomonadota</taxon>
        <taxon>Gammaproteobacteria</taxon>
        <taxon>Cellvibrionales</taxon>
        <taxon>Cellvibrionaceae</taxon>
        <taxon>Simiduia</taxon>
    </lineage>
</organism>
<keyword evidence="8" id="KW-0677">Repeat</keyword>
<dbReference type="NCBIfam" id="NF006767">
    <property type="entry name" value="PRK09289.1"/>
    <property type="match status" value="1"/>
</dbReference>
<evidence type="ECO:0000313" key="13">
    <source>
        <dbReference type="Proteomes" id="UP001595840"/>
    </source>
</evidence>
<keyword evidence="7 12" id="KW-0808">Transferase</keyword>
<dbReference type="Gene3D" id="2.40.30.20">
    <property type="match status" value="2"/>
</dbReference>
<dbReference type="PANTHER" id="PTHR21098:SF12">
    <property type="entry name" value="RIBOFLAVIN SYNTHASE"/>
    <property type="match status" value="1"/>
</dbReference>
<feature type="domain" description="Lumazine-binding" evidence="11">
    <location>
        <begin position="98"/>
        <end position="194"/>
    </location>
</feature>
<evidence type="ECO:0000256" key="5">
    <source>
        <dbReference type="ARBA" id="ARBA00013950"/>
    </source>
</evidence>
<comment type="caution">
    <text evidence="12">The sequence shown here is derived from an EMBL/GenBank/DDBJ whole genome shotgun (WGS) entry which is preliminary data.</text>
</comment>
<dbReference type="EC" id="2.5.1.9" evidence="4 9"/>
<evidence type="ECO:0000256" key="6">
    <source>
        <dbReference type="ARBA" id="ARBA00022619"/>
    </source>
</evidence>
<evidence type="ECO:0000313" key="12">
    <source>
        <dbReference type="EMBL" id="MFC4361563.1"/>
    </source>
</evidence>
<dbReference type="SUPFAM" id="SSF63380">
    <property type="entry name" value="Riboflavin synthase domain-like"/>
    <property type="match status" value="2"/>
</dbReference>
<comment type="function">
    <text evidence="2">Catalyzes the dismutation of two molecules of 6,7-dimethyl-8-ribityllumazine, resulting in the formation of riboflavin and 5-amino-6-(D-ribitylamino)uracil.</text>
</comment>
<dbReference type="NCBIfam" id="NF009566">
    <property type="entry name" value="PRK13020.1"/>
    <property type="match status" value="1"/>
</dbReference>
<dbReference type="Pfam" id="PF00677">
    <property type="entry name" value="Lum_binding"/>
    <property type="match status" value="2"/>
</dbReference>
<feature type="domain" description="Lumazine-binding" evidence="11">
    <location>
        <begin position="1"/>
        <end position="97"/>
    </location>
</feature>
<accession>A0ABV8V318</accession>
<evidence type="ECO:0000256" key="7">
    <source>
        <dbReference type="ARBA" id="ARBA00022679"/>
    </source>
</evidence>
<dbReference type="InterPro" id="IPR001783">
    <property type="entry name" value="Lumazine-bd"/>
</dbReference>
<dbReference type="InterPro" id="IPR023366">
    <property type="entry name" value="ATP_synth_asu-like_sf"/>
</dbReference>